<keyword evidence="2" id="KW-1185">Reference proteome</keyword>
<accession>A0A9X1HDN7</accession>
<gene>
    <name evidence="1" type="ORF">K6T82_18870</name>
</gene>
<evidence type="ECO:0008006" key="3">
    <source>
        <dbReference type="Google" id="ProtNLM"/>
    </source>
</evidence>
<dbReference type="RefSeq" id="WP_223709313.1">
    <property type="nucleotide sequence ID" value="NZ_JAINUY010000007.1"/>
</dbReference>
<dbReference type="Proteomes" id="UP001139366">
    <property type="component" value="Unassembled WGS sequence"/>
</dbReference>
<dbReference type="PROSITE" id="PS51257">
    <property type="entry name" value="PROKAR_LIPOPROTEIN"/>
    <property type="match status" value="1"/>
</dbReference>
<dbReference type="AlphaFoldDB" id="A0A9X1HDN7"/>
<evidence type="ECO:0000313" key="2">
    <source>
        <dbReference type="Proteomes" id="UP001139366"/>
    </source>
</evidence>
<proteinExistence type="predicted"/>
<protein>
    <recommendedName>
        <fullName evidence="3">Lipoprotein</fullName>
    </recommendedName>
</protein>
<evidence type="ECO:0000313" key="1">
    <source>
        <dbReference type="EMBL" id="MBZ4036840.1"/>
    </source>
</evidence>
<name>A0A9X1HDN7_9FLAO</name>
<reference evidence="1 2" key="1">
    <citation type="journal article" date="2023" name="Antonie Van Leeuwenhoek">
        <title>Flavobacterium potami sp. nov., a multi-metal resistance genes harbouring bacterium isolated from shallow river silt.</title>
        <authorList>
            <person name="Li S."/>
            <person name="Mao S."/>
            <person name="Mu W."/>
            <person name="Guo B."/>
            <person name="Li C."/>
            <person name="Zhu Q."/>
            <person name="Hou X."/>
            <person name="Zhao Y."/>
            <person name="Wei S."/>
            <person name="Liu H."/>
            <person name="Liu A."/>
        </authorList>
    </citation>
    <scope>NUCLEOTIDE SEQUENCE [LARGE SCALE GENOMIC DNA]</scope>
    <source>
        <strain evidence="1 2">17A</strain>
    </source>
</reference>
<organism evidence="1 2">
    <name type="scientific">Flavobacterium potami</name>
    <dbReference type="NCBI Taxonomy" id="2872310"/>
    <lineage>
        <taxon>Bacteria</taxon>
        <taxon>Pseudomonadati</taxon>
        <taxon>Bacteroidota</taxon>
        <taxon>Flavobacteriia</taxon>
        <taxon>Flavobacteriales</taxon>
        <taxon>Flavobacteriaceae</taxon>
        <taxon>Flavobacterium</taxon>
    </lineage>
</organism>
<sequence length="173" mass="19985">MDGIFNKIVLLLLVLLTIGCKKKDKKDEVKNNLIAEGKILIKQNSNVLIDSLERYDMNILYPEGKLKPLQVALLDSVGINERFSRETLKCITFKLEESDFSNFKSPYKLNLVKKEVSEVHVVFVSFLNLEIQNDLANIVVIKINGISSTIDRYYFKKQNNKWIFLNKHQMSMG</sequence>
<dbReference type="EMBL" id="JAINUY010000007">
    <property type="protein sequence ID" value="MBZ4036840.1"/>
    <property type="molecule type" value="Genomic_DNA"/>
</dbReference>
<comment type="caution">
    <text evidence="1">The sequence shown here is derived from an EMBL/GenBank/DDBJ whole genome shotgun (WGS) entry which is preliminary data.</text>
</comment>